<evidence type="ECO:0000256" key="7">
    <source>
        <dbReference type="ARBA" id="ARBA00022840"/>
    </source>
</evidence>
<dbReference type="InterPro" id="IPR005467">
    <property type="entry name" value="His_kinase_dom"/>
</dbReference>
<dbReference type="PRINTS" id="PR00344">
    <property type="entry name" value="BCTRLSENSOR"/>
</dbReference>
<feature type="transmembrane region" description="Helical" evidence="9">
    <location>
        <begin position="181"/>
        <end position="200"/>
    </location>
</feature>
<keyword evidence="8" id="KW-0902">Two-component regulatory system</keyword>
<keyword evidence="9" id="KW-1133">Transmembrane helix</keyword>
<feature type="transmembrane region" description="Helical" evidence="9">
    <location>
        <begin position="45"/>
        <end position="63"/>
    </location>
</feature>
<evidence type="ECO:0000313" key="12">
    <source>
        <dbReference type="Proteomes" id="UP000064967"/>
    </source>
</evidence>
<accession>A0A0K1QEV6</accession>
<keyword evidence="5" id="KW-0547">Nucleotide-binding</keyword>
<evidence type="ECO:0000256" key="6">
    <source>
        <dbReference type="ARBA" id="ARBA00022777"/>
    </source>
</evidence>
<keyword evidence="9" id="KW-0472">Membrane</keyword>
<dbReference type="AlphaFoldDB" id="A0A0K1QEV6"/>
<dbReference type="Proteomes" id="UP000064967">
    <property type="component" value="Chromosome"/>
</dbReference>
<dbReference type="EC" id="2.7.13.3" evidence="2"/>
<dbReference type="Pfam" id="PF02518">
    <property type="entry name" value="HATPase_c"/>
    <property type="match status" value="1"/>
</dbReference>
<keyword evidence="6 11" id="KW-0418">Kinase</keyword>
<keyword evidence="9" id="KW-0812">Transmembrane</keyword>
<evidence type="ECO:0000256" key="2">
    <source>
        <dbReference type="ARBA" id="ARBA00012438"/>
    </source>
</evidence>
<dbReference type="Pfam" id="PF00512">
    <property type="entry name" value="HisKA"/>
    <property type="match status" value="1"/>
</dbReference>
<dbReference type="GO" id="GO:0000155">
    <property type="term" value="F:phosphorelay sensor kinase activity"/>
    <property type="evidence" value="ECO:0007669"/>
    <property type="project" value="InterPro"/>
</dbReference>
<comment type="catalytic activity">
    <reaction evidence="1">
        <text>ATP + protein L-histidine = ADP + protein N-phospho-L-histidine.</text>
        <dbReference type="EC" id="2.7.13.3"/>
    </reaction>
</comment>
<keyword evidence="11" id="KW-0969">Cilium</keyword>
<dbReference type="GO" id="GO:0005524">
    <property type="term" value="F:ATP binding"/>
    <property type="evidence" value="ECO:0007669"/>
    <property type="project" value="UniProtKB-KW"/>
</dbReference>
<dbReference type="SMART" id="SM00387">
    <property type="entry name" value="HATPase_c"/>
    <property type="match status" value="1"/>
</dbReference>
<protein>
    <recommendedName>
        <fullName evidence="2">histidine kinase</fullName>
        <ecNumber evidence="2">2.7.13.3</ecNumber>
    </recommendedName>
</protein>
<feature type="transmembrane region" description="Helical" evidence="9">
    <location>
        <begin position="75"/>
        <end position="98"/>
    </location>
</feature>
<evidence type="ECO:0000256" key="5">
    <source>
        <dbReference type="ARBA" id="ARBA00022741"/>
    </source>
</evidence>
<dbReference type="OrthoDB" id="9808844at2"/>
<dbReference type="STRING" id="1391654.AKJ09_10911"/>
<keyword evidence="3" id="KW-0597">Phosphoprotein</keyword>
<dbReference type="PANTHER" id="PTHR43065">
    <property type="entry name" value="SENSOR HISTIDINE KINASE"/>
    <property type="match status" value="1"/>
</dbReference>
<evidence type="ECO:0000313" key="11">
    <source>
        <dbReference type="EMBL" id="AKV04248.1"/>
    </source>
</evidence>
<proteinExistence type="predicted"/>
<evidence type="ECO:0000256" key="1">
    <source>
        <dbReference type="ARBA" id="ARBA00000085"/>
    </source>
</evidence>
<dbReference type="InterPro" id="IPR003594">
    <property type="entry name" value="HATPase_dom"/>
</dbReference>
<dbReference type="InterPro" id="IPR036890">
    <property type="entry name" value="HATPase_C_sf"/>
</dbReference>
<keyword evidence="11" id="KW-0966">Cell projection</keyword>
<dbReference type="Gene3D" id="1.10.287.130">
    <property type="match status" value="1"/>
</dbReference>
<keyword evidence="11" id="KW-0282">Flagellum</keyword>
<dbReference type="InterPro" id="IPR004358">
    <property type="entry name" value="Sig_transdc_His_kin-like_C"/>
</dbReference>
<feature type="domain" description="Histidine kinase" evidence="10">
    <location>
        <begin position="234"/>
        <end position="441"/>
    </location>
</feature>
<evidence type="ECO:0000256" key="4">
    <source>
        <dbReference type="ARBA" id="ARBA00022679"/>
    </source>
</evidence>
<reference evidence="11 12" key="1">
    <citation type="submission" date="2015-08" db="EMBL/GenBank/DDBJ databases">
        <authorList>
            <person name="Babu N.S."/>
            <person name="Beckwith C.J."/>
            <person name="Beseler K.G."/>
            <person name="Brison A."/>
            <person name="Carone J.V."/>
            <person name="Caskin T.P."/>
            <person name="Diamond M."/>
            <person name="Durham M.E."/>
            <person name="Foxe J.M."/>
            <person name="Go M."/>
            <person name="Henderson B.A."/>
            <person name="Jones I.B."/>
            <person name="McGettigan J.A."/>
            <person name="Micheletti S.J."/>
            <person name="Nasrallah M.E."/>
            <person name="Ortiz D."/>
            <person name="Piller C.R."/>
            <person name="Privatt S.R."/>
            <person name="Schneider S.L."/>
            <person name="Sharp S."/>
            <person name="Smith T.C."/>
            <person name="Stanton J.D."/>
            <person name="Ullery H.E."/>
            <person name="Wilson R.J."/>
            <person name="Serrano M.G."/>
            <person name="Buck G."/>
            <person name="Lee V."/>
            <person name="Wang Y."/>
            <person name="Carvalho R."/>
            <person name="Voegtly L."/>
            <person name="Shi R."/>
            <person name="Duckworth R."/>
            <person name="Johnson A."/>
            <person name="Loviza R."/>
            <person name="Walstead R."/>
            <person name="Shah Z."/>
            <person name="Kiflezghi M."/>
            <person name="Wade K."/>
            <person name="Ball S.L."/>
            <person name="Bradley K.W."/>
            <person name="Asai D.J."/>
            <person name="Bowman C.A."/>
            <person name="Russell D.A."/>
            <person name="Pope W.H."/>
            <person name="Jacobs-Sera D."/>
            <person name="Hendrix R.W."/>
            <person name="Hatfull G.F."/>
        </authorList>
    </citation>
    <scope>NUCLEOTIDE SEQUENCE [LARGE SCALE GENOMIC DNA]</scope>
    <source>
        <strain evidence="11 12">DSM 27648</strain>
    </source>
</reference>
<evidence type="ECO:0000256" key="3">
    <source>
        <dbReference type="ARBA" id="ARBA00022553"/>
    </source>
</evidence>
<dbReference type="InterPro" id="IPR036097">
    <property type="entry name" value="HisK_dim/P_sf"/>
</dbReference>
<dbReference type="CDD" id="cd00082">
    <property type="entry name" value="HisKA"/>
    <property type="match status" value="1"/>
</dbReference>
<gene>
    <name evidence="11" type="ORF">AKJ09_10911</name>
</gene>
<feature type="transmembrane region" description="Helical" evidence="9">
    <location>
        <begin position="149"/>
        <end position="169"/>
    </location>
</feature>
<name>A0A0K1QEV6_9BACT</name>
<evidence type="ECO:0000256" key="8">
    <source>
        <dbReference type="ARBA" id="ARBA00023012"/>
    </source>
</evidence>
<keyword evidence="7" id="KW-0067">ATP-binding</keyword>
<feature type="transmembrane region" description="Helical" evidence="9">
    <location>
        <begin position="118"/>
        <end position="137"/>
    </location>
</feature>
<evidence type="ECO:0000256" key="9">
    <source>
        <dbReference type="SAM" id="Phobius"/>
    </source>
</evidence>
<dbReference type="CDD" id="cd00075">
    <property type="entry name" value="HATPase"/>
    <property type="match status" value="1"/>
</dbReference>
<dbReference type="SMART" id="SM00388">
    <property type="entry name" value="HisKA"/>
    <property type="match status" value="1"/>
</dbReference>
<organism evidence="11 12">
    <name type="scientific">Labilithrix luteola</name>
    <dbReference type="NCBI Taxonomy" id="1391654"/>
    <lineage>
        <taxon>Bacteria</taxon>
        <taxon>Pseudomonadati</taxon>
        <taxon>Myxococcota</taxon>
        <taxon>Polyangia</taxon>
        <taxon>Polyangiales</taxon>
        <taxon>Labilitrichaceae</taxon>
        <taxon>Labilithrix</taxon>
    </lineage>
</organism>
<dbReference type="PROSITE" id="PS50109">
    <property type="entry name" value="HIS_KIN"/>
    <property type="match status" value="1"/>
</dbReference>
<dbReference type="Gene3D" id="3.30.565.10">
    <property type="entry name" value="Histidine kinase-like ATPase, C-terminal domain"/>
    <property type="match status" value="1"/>
</dbReference>
<sequence length="444" mass="47678">MSSAPGWRELRWFSVCAALAALFNLANIVVTLPVSTSTLLFGSRLAAFFGGFHTVAWFAYSAIQFDRPLSRFDRTMMSIGSVVSVYALWPDGLMSSVIHSRYVPWLGAVYRDGELTTLGSVAFAFHLFGLCVLCARYARRWKAGEPGAWTYCIALGALVLCAMYDSLAAEGVYDAPYTLDVGLIVAIVAIGGSITSRFVASARALETSSRQLRLAQQELIKRERLAALGELAAVVAHEIRNPLGVIFNALSGLRRPKQDPVAREELMAIVQEEAERIRGIVADLLEFARPRPLVQAPAHIDDVVRNAALAALRAANADEKELVVTVAEKIGQVMCDEQLVRQAVINLVANALQAEGRKGPVHVHVSAVDGVVEIVVADDGKGIPDELRERVFTPFYSTRATGTGLGLAVVRRTAEGHGGEATLSTTSGGGATFKLRIPCVSGSA</sequence>
<dbReference type="EMBL" id="CP012333">
    <property type="protein sequence ID" value="AKV04248.1"/>
    <property type="molecule type" value="Genomic_DNA"/>
</dbReference>
<dbReference type="SUPFAM" id="SSF47384">
    <property type="entry name" value="Homodimeric domain of signal transducing histidine kinase"/>
    <property type="match status" value="1"/>
</dbReference>
<dbReference type="InterPro" id="IPR003661">
    <property type="entry name" value="HisK_dim/P_dom"/>
</dbReference>
<dbReference type="PANTHER" id="PTHR43065:SF10">
    <property type="entry name" value="PEROXIDE STRESS-ACTIVATED HISTIDINE KINASE MAK3"/>
    <property type="match status" value="1"/>
</dbReference>
<dbReference type="KEGG" id="llu:AKJ09_10911"/>
<evidence type="ECO:0000259" key="10">
    <source>
        <dbReference type="PROSITE" id="PS50109"/>
    </source>
</evidence>
<dbReference type="SUPFAM" id="SSF55874">
    <property type="entry name" value="ATPase domain of HSP90 chaperone/DNA topoisomerase II/histidine kinase"/>
    <property type="match status" value="1"/>
</dbReference>
<keyword evidence="12" id="KW-1185">Reference proteome</keyword>
<feature type="transmembrane region" description="Helical" evidence="9">
    <location>
        <begin position="12"/>
        <end position="33"/>
    </location>
</feature>
<keyword evidence="4" id="KW-0808">Transferase</keyword>